<evidence type="ECO:0000313" key="9">
    <source>
        <dbReference type="Proteomes" id="UP001139485"/>
    </source>
</evidence>
<evidence type="ECO:0000256" key="3">
    <source>
        <dbReference type="ARBA" id="ARBA00022989"/>
    </source>
</evidence>
<name>A0A9X2D5P1_9ACTN</name>
<feature type="transmembrane region" description="Helical" evidence="6">
    <location>
        <begin position="232"/>
        <end position="251"/>
    </location>
</feature>
<dbReference type="Proteomes" id="UP001139485">
    <property type="component" value="Unassembled WGS sequence"/>
</dbReference>
<dbReference type="GO" id="GO:0022857">
    <property type="term" value="F:transmembrane transporter activity"/>
    <property type="evidence" value="ECO:0007669"/>
    <property type="project" value="InterPro"/>
</dbReference>
<evidence type="ECO:0000256" key="2">
    <source>
        <dbReference type="ARBA" id="ARBA00022692"/>
    </source>
</evidence>
<feature type="region of interest" description="Disordered" evidence="5">
    <location>
        <begin position="201"/>
        <end position="222"/>
    </location>
</feature>
<feature type="transmembrane region" description="Helical" evidence="6">
    <location>
        <begin position="286"/>
        <end position="303"/>
    </location>
</feature>
<evidence type="ECO:0000256" key="5">
    <source>
        <dbReference type="SAM" id="MobiDB-lite"/>
    </source>
</evidence>
<sequence>MTAQQQPAPPPTSLLAPAYRSATIGSLTLVFLIAFEALAVATVMPVVAADLGGRSLFAVAFSATLAAGIVGMVAGGAWADRVGATRPMLVAVATFAAGLLLAGLAPTMPALVVGRFLQGLGGGAAQVTVYVLVGQVYAPADRSRILGAFAAAWVLPGLVGPFLAGLVTDLVGWRWVFLGVVVLAALALALLVPALRRASAASPGSSAAPTPDRDTGTQDDGGPVVTRAATRLALAVVVAGAVLGLNLASALEGAARPVVAVAAVLVALAAVRPLLPPGTLRASRGIPAVVAFRGLVAGGYFAAESYLPYLLQDRYGAAPAVAGLVLTVAATSWAAASQVQGRATGVSDDRAFRVGASLLVAGVAVQVLVAAAPLPGLAAGVLAAGGWLLSAAGMGWSYPRVTANVLGRTPPAQHGTASAAVTIADSLGAATAVALAGVVFTALAAEAVAEPVPFAGAFALALVWALLALLVSRRSTAA</sequence>
<dbReference type="PANTHER" id="PTHR23501">
    <property type="entry name" value="MAJOR FACILITATOR SUPERFAMILY"/>
    <property type="match status" value="1"/>
</dbReference>
<feature type="transmembrane region" description="Helical" evidence="6">
    <location>
        <begin position="29"/>
        <end position="49"/>
    </location>
</feature>
<proteinExistence type="predicted"/>
<feature type="domain" description="Major facilitator superfamily (MFS) profile" evidence="7">
    <location>
        <begin position="22"/>
        <end position="476"/>
    </location>
</feature>
<dbReference type="RefSeq" id="WP_250826491.1">
    <property type="nucleotide sequence ID" value="NZ_JAMOIL010000005.1"/>
</dbReference>
<feature type="transmembrane region" description="Helical" evidence="6">
    <location>
        <begin position="257"/>
        <end position="274"/>
    </location>
</feature>
<keyword evidence="9" id="KW-1185">Reference proteome</keyword>
<dbReference type="InterPro" id="IPR011701">
    <property type="entry name" value="MFS"/>
</dbReference>
<dbReference type="GO" id="GO:0005886">
    <property type="term" value="C:plasma membrane"/>
    <property type="evidence" value="ECO:0007669"/>
    <property type="project" value="UniProtKB-SubCell"/>
</dbReference>
<evidence type="ECO:0000313" key="8">
    <source>
        <dbReference type="EMBL" id="MCM0619725.1"/>
    </source>
</evidence>
<gene>
    <name evidence="8" type="ORF">M8330_05390</name>
</gene>
<feature type="transmembrane region" description="Helical" evidence="6">
    <location>
        <begin position="351"/>
        <end position="371"/>
    </location>
</feature>
<comment type="subcellular location">
    <subcellularLocation>
        <location evidence="1">Cell membrane</location>
        <topology evidence="1">Multi-pass membrane protein</topology>
    </subcellularLocation>
</comment>
<dbReference type="PROSITE" id="PS00217">
    <property type="entry name" value="SUGAR_TRANSPORT_2"/>
    <property type="match status" value="1"/>
</dbReference>
<feature type="transmembrane region" description="Helical" evidence="6">
    <location>
        <begin position="145"/>
        <end position="167"/>
    </location>
</feature>
<comment type="caution">
    <text evidence="8">The sequence shown here is derived from an EMBL/GenBank/DDBJ whole genome shotgun (WGS) entry which is preliminary data.</text>
</comment>
<protein>
    <submittedName>
        <fullName evidence="8">MFS transporter</fullName>
    </submittedName>
</protein>
<feature type="transmembrane region" description="Helical" evidence="6">
    <location>
        <begin position="112"/>
        <end position="133"/>
    </location>
</feature>
<evidence type="ECO:0000256" key="1">
    <source>
        <dbReference type="ARBA" id="ARBA00004651"/>
    </source>
</evidence>
<dbReference type="Pfam" id="PF07690">
    <property type="entry name" value="MFS_1"/>
    <property type="match status" value="1"/>
</dbReference>
<dbReference type="EMBL" id="JAMOIL010000005">
    <property type="protein sequence ID" value="MCM0619725.1"/>
    <property type="molecule type" value="Genomic_DNA"/>
</dbReference>
<feature type="transmembrane region" description="Helical" evidence="6">
    <location>
        <begin position="451"/>
        <end position="471"/>
    </location>
</feature>
<dbReference type="AlphaFoldDB" id="A0A9X2D5P1"/>
<dbReference type="PROSITE" id="PS50850">
    <property type="entry name" value="MFS"/>
    <property type="match status" value="1"/>
</dbReference>
<dbReference type="Gene3D" id="1.20.1250.20">
    <property type="entry name" value="MFS general substrate transporter like domains"/>
    <property type="match status" value="2"/>
</dbReference>
<feature type="transmembrane region" description="Helical" evidence="6">
    <location>
        <begin position="55"/>
        <end position="76"/>
    </location>
</feature>
<dbReference type="InterPro" id="IPR020846">
    <property type="entry name" value="MFS_dom"/>
</dbReference>
<organism evidence="8 9">
    <name type="scientific">Nocardioides bruguierae</name>
    <dbReference type="NCBI Taxonomy" id="2945102"/>
    <lineage>
        <taxon>Bacteria</taxon>
        <taxon>Bacillati</taxon>
        <taxon>Actinomycetota</taxon>
        <taxon>Actinomycetes</taxon>
        <taxon>Propionibacteriales</taxon>
        <taxon>Nocardioidaceae</taxon>
        <taxon>Nocardioides</taxon>
    </lineage>
</organism>
<evidence type="ECO:0000256" key="6">
    <source>
        <dbReference type="SAM" id="Phobius"/>
    </source>
</evidence>
<keyword evidence="3 6" id="KW-1133">Transmembrane helix</keyword>
<dbReference type="InterPro" id="IPR036259">
    <property type="entry name" value="MFS_trans_sf"/>
</dbReference>
<feature type="transmembrane region" description="Helical" evidence="6">
    <location>
        <begin position="315"/>
        <end position="339"/>
    </location>
</feature>
<keyword evidence="4 6" id="KW-0472">Membrane</keyword>
<dbReference type="SUPFAM" id="SSF103473">
    <property type="entry name" value="MFS general substrate transporter"/>
    <property type="match status" value="1"/>
</dbReference>
<reference evidence="8" key="1">
    <citation type="submission" date="2022-05" db="EMBL/GenBank/DDBJ databases">
        <authorList>
            <person name="Tuo L."/>
        </authorList>
    </citation>
    <scope>NUCLEOTIDE SEQUENCE</scope>
    <source>
        <strain evidence="8">BSK12Z-4</strain>
    </source>
</reference>
<evidence type="ECO:0000256" key="4">
    <source>
        <dbReference type="ARBA" id="ARBA00023136"/>
    </source>
</evidence>
<dbReference type="PANTHER" id="PTHR23501:SF154">
    <property type="entry name" value="MULTIDRUG-EFFLUX TRANSPORTER RV1634-RELATED"/>
    <property type="match status" value="1"/>
</dbReference>
<feature type="transmembrane region" description="Helical" evidence="6">
    <location>
        <begin position="173"/>
        <end position="195"/>
    </location>
</feature>
<dbReference type="InterPro" id="IPR005829">
    <property type="entry name" value="Sugar_transporter_CS"/>
</dbReference>
<keyword evidence="2 6" id="KW-0812">Transmembrane</keyword>
<feature type="transmembrane region" description="Helical" evidence="6">
    <location>
        <begin position="88"/>
        <end position="106"/>
    </location>
</feature>
<feature type="transmembrane region" description="Helical" evidence="6">
    <location>
        <begin position="377"/>
        <end position="398"/>
    </location>
</feature>
<evidence type="ECO:0000259" key="7">
    <source>
        <dbReference type="PROSITE" id="PS50850"/>
    </source>
</evidence>
<feature type="transmembrane region" description="Helical" evidence="6">
    <location>
        <begin position="419"/>
        <end position="445"/>
    </location>
</feature>
<accession>A0A9X2D5P1</accession>